<dbReference type="Proteomes" id="UP001159364">
    <property type="component" value="Linkage Group LG12"/>
</dbReference>
<evidence type="ECO:0000259" key="1">
    <source>
        <dbReference type="Pfam" id="PF16719"/>
    </source>
</evidence>
<dbReference type="EMBL" id="JAIWQS010000012">
    <property type="protein sequence ID" value="KAJ8748188.1"/>
    <property type="molecule type" value="Genomic_DNA"/>
</dbReference>
<dbReference type="Gene3D" id="2.30.30.140">
    <property type="match status" value="1"/>
</dbReference>
<sequence length="426" mass="48444">MLQPKDCFADPLSPSVFNVELRWHEDDAWYSVRTLLDGDELTVKFQNFSELEDVVLYANRFSSLEKLQQLKNRFRPISAQLQDNQCSKVLPGSFVCASHSFNDLDIRFYDAVVDDVFRKDHSFEKGEEECLCTFILVWQHGPLAGFVANKKIENVCLVESTETLDPTVSTFFEIAMKKLNIAHMHCKDGSPSCTDVTLSHKSSTLCKTPKSIFGNRKGARRSSVKVQPLESADQIETYSGKDIKEDAEETDMGGADDQSILLIDNLDKDLLPSSIVEFIHAHTSISVRAYISPSLPSETYTKGAIMLDCKKNLESLNKFLDSPNHIIVSCRGRPLVVAEKLSGHNMFKIPSWSLMLKFETHLPHRTTGINNDLRVVYPESDEYGTVKRLRDLFMEFTEHQHRLHKRLALEERKILQPSTSNRNHSS</sequence>
<dbReference type="Pfam" id="PF16719">
    <property type="entry name" value="SAWADEE"/>
    <property type="match status" value="1"/>
</dbReference>
<accession>A0AAV8S807</accession>
<dbReference type="InterPro" id="IPR032001">
    <property type="entry name" value="SAWADEE_dom"/>
</dbReference>
<organism evidence="2 3">
    <name type="scientific">Erythroxylum novogranatense</name>
    <dbReference type="NCBI Taxonomy" id="1862640"/>
    <lineage>
        <taxon>Eukaryota</taxon>
        <taxon>Viridiplantae</taxon>
        <taxon>Streptophyta</taxon>
        <taxon>Embryophyta</taxon>
        <taxon>Tracheophyta</taxon>
        <taxon>Spermatophyta</taxon>
        <taxon>Magnoliopsida</taxon>
        <taxon>eudicotyledons</taxon>
        <taxon>Gunneridae</taxon>
        <taxon>Pentapetalae</taxon>
        <taxon>rosids</taxon>
        <taxon>fabids</taxon>
        <taxon>Malpighiales</taxon>
        <taxon>Erythroxylaceae</taxon>
        <taxon>Erythroxylum</taxon>
    </lineage>
</organism>
<comment type="caution">
    <text evidence="2">The sequence shown here is derived from an EMBL/GenBank/DDBJ whole genome shotgun (WGS) entry which is preliminary data.</text>
</comment>
<keyword evidence="3" id="KW-1185">Reference proteome</keyword>
<evidence type="ECO:0000313" key="3">
    <source>
        <dbReference type="Proteomes" id="UP001159364"/>
    </source>
</evidence>
<protein>
    <recommendedName>
        <fullName evidence="1">SAWADEE domain-containing protein</fullName>
    </recommendedName>
</protein>
<reference evidence="2 3" key="1">
    <citation type="submission" date="2021-09" db="EMBL/GenBank/DDBJ databases">
        <title>Genomic insights and catalytic innovation underlie evolution of tropane alkaloids biosynthesis.</title>
        <authorList>
            <person name="Wang Y.-J."/>
            <person name="Tian T."/>
            <person name="Huang J.-P."/>
            <person name="Huang S.-X."/>
        </authorList>
    </citation>
    <scope>NUCLEOTIDE SEQUENCE [LARGE SCALE GENOMIC DNA]</scope>
    <source>
        <strain evidence="2">KIB-2018</strain>
        <tissue evidence="2">Leaf</tissue>
    </source>
</reference>
<dbReference type="PANTHER" id="PTHR36384">
    <property type="entry name" value="SAWADEE PROTEIN"/>
    <property type="match status" value="1"/>
</dbReference>
<name>A0AAV8S807_9ROSI</name>
<dbReference type="AlphaFoldDB" id="A0AAV8S807"/>
<gene>
    <name evidence="2" type="ORF">K2173_000596</name>
</gene>
<dbReference type="PANTHER" id="PTHR36384:SF1">
    <property type="entry name" value="SAWADEE PROTEIN"/>
    <property type="match status" value="1"/>
</dbReference>
<proteinExistence type="predicted"/>
<evidence type="ECO:0000313" key="2">
    <source>
        <dbReference type="EMBL" id="KAJ8748188.1"/>
    </source>
</evidence>
<dbReference type="GO" id="GO:0003682">
    <property type="term" value="F:chromatin binding"/>
    <property type="evidence" value="ECO:0007669"/>
    <property type="project" value="InterPro"/>
</dbReference>
<feature type="domain" description="SAWADEE" evidence="1">
    <location>
        <begin position="17"/>
        <end position="156"/>
    </location>
</feature>